<dbReference type="Pfam" id="PF08982">
    <property type="entry name" value="AtaL"/>
    <property type="match status" value="1"/>
</dbReference>
<dbReference type="InterPro" id="IPR015075">
    <property type="entry name" value="AtaL"/>
</dbReference>
<sequence length="215" mass="24099">MQCMKKRQSHPFLFSLRAHSFYVIISKMVVFNMSYTAPINQKGRRSLTASQIWECIERKVRNAEEFVSAIINTEILSESATEVTRRVTFAPHGHPAGAAEAVETCRMYKPCRVDFVAADGSTITNAVSVGPGGDEEFYYTYIFEWHHPEIAEGTPEASAQRIADWKVCSRRLTEHFASSHPKLISHVYGSSQTTKLAVEATIDTMHRLVAEGEVA</sequence>
<dbReference type="InterPro" id="IPR023393">
    <property type="entry name" value="START-like_dom_sf"/>
</dbReference>
<keyword evidence="1" id="KW-0812">Transmembrane</keyword>
<organism evidence="2 3">
    <name type="scientific">Coccidioides immitis RMSCC 3703</name>
    <dbReference type="NCBI Taxonomy" id="454286"/>
    <lineage>
        <taxon>Eukaryota</taxon>
        <taxon>Fungi</taxon>
        <taxon>Dikarya</taxon>
        <taxon>Ascomycota</taxon>
        <taxon>Pezizomycotina</taxon>
        <taxon>Eurotiomycetes</taxon>
        <taxon>Eurotiomycetidae</taxon>
        <taxon>Onygenales</taxon>
        <taxon>Onygenaceae</taxon>
        <taxon>Coccidioides</taxon>
    </lineage>
</organism>
<reference evidence="3" key="1">
    <citation type="journal article" date="2010" name="Genome Res.">
        <title>Population genomic sequencing of Coccidioides fungi reveals recent hybridization and transposon control.</title>
        <authorList>
            <person name="Neafsey D.E."/>
            <person name="Barker B.M."/>
            <person name="Sharpton T.J."/>
            <person name="Stajich J.E."/>
            <person name="Park D.J."/>
            <person name="Whiston E."/>
            <person name="Hung C.-Y."/>
            <person name="McMahan C."/>
            <person name="White J."/>
            <person name="Sykes S."/>
            <person name="Heiman D."/>
            <person name="Young S."/>
            <person name="Zeng Q."/>
            <person name="Abouelleil A."/>
            <person name="Aftuck L."/>
            <person name="Bessette D."/>
            <person name="Brown A."/>
            <person name="FitzGerald M."/>
            <person name="Lui A."/>
            <person name="Macdonald J.P."/>
            <person name="Priest M."/>
            <person name="Orbach M.J."/>
            <person name="Galgiani J.N."/>
            <person name="Kirkland T.N."/>
            <person name="Cole G.T."/>
            <person name="Birren B.W."/>
            <person name="Henn M.R."/>
            <person name="Taylor J.W."/>
            <person name="Rounsley S.D."/>
        </authorList>
    </citation>
    <scope>NUCLEOTIDE SEQUENCE [LARGE SCALE GENOMIC DNA]</scope>
    <source>
        <strain evidence="3">RMSCC 3703</strain>
    </source>
</reference>
<dbReference type="STRING" id="454286.A0A0J8R3V6"/>
<dbReference type="AlphaFoldDB" id="A0A0J8R3V6"/>
<protein>
    <submittedName>
        <fullName evidence="2">Uncharacterized protein</fullName>
    </submittedName>
</protein>
<name>A0A0J8R3V6_COCIT</name>
<dbReference type="OrthoDB" id="2320332at2759"/>
<dbReference type="Gene3D" id="3.30.530.20">
    <property type="match status" value="1"/>
</dbReference>
<keyword evidence="1" id="KW-1133">Transmembrane helix</keyword>
<accession>A0A0J8R3V6</accession>
<evidence type="ECO:0000313" key="2">
    <source>
        <dbReference type="EMBL" id="KMU78408.1"/>
    </source>
</evidence>
<dbReference type="Proteomes" id="UP000054559">
    <property type="component" value="Unassembled WGS sequence"/>
</dbReference>
<evidence type="ECO:0000256" key="1">
    <source>
        <dbReference type="SAM" id="Phobius"/>
    </source>
</evidence>
<dbReference type="EMBL" id="DS268164">
    <property type="protein sequence ID" value="KMU78408.1"/>
    <property type="molecule type" value="Genomic_DNA"/>
</dbReference>
<evidence type="ECO:0000313" key="3">
    <source>
        <dbReference type="Proteomes" id="UP000054559"/>
    </source>
</evidence>
<dbReference type="SUPFAM" id="SSF55961">
    <property type="entry name" value="Bet v1-like"/>
    <property type="match status" value="1"/>
</dbReference>
<keyword evidence="1" id="KW-0472">Membrane</keyword>
<proteinExistence type="predicted"/>
<dbReference type="CDD" id="cd08863">
    <property type="entry name" value="SRPBCC_DUF1857"/>
    <property type="match status" value="1"/>
</dbReference>
<feature type="transmembrane region" description="Helical" evidence="1">
    <location>
        <begin position="12"/>
        <end position="35"/>
    </location>
</feature>
<gene>
    <name evidence="2" type="ORF">CISG_07125</name>
</gene>